<gene>
    <name evidence="1" type="ORF">OB236_08675</name>
</gene>
<dbReference type="RefSeq" id="WP_262683593.1">
    <property type="nucleotide sequence ID" value="NZ_JAOQIO010000022.1"/>
</dbReference>
<protein>
    <submittedName>
        <fullName evidence="1">Uncharacterized protein</fullName>
    </submittedName>
</protein>
<evidence type="ECO:0000313" key="1">
    <source>
        <dbReference type="EMBL" id="MCU6792199.1"/>
    </source>
</evidence>
<organism evidence="1 2">
    <name type="scientific">Paenibacillus baimaensis</name>
    <dbReference type="NCBI Taxonomy" id="2982185"/>
    <lineage>
        <taxon>Bacteria</taxon>
        <taxon>Bacillati</taxon>
        <taxon>Bacillota</taxon>
        <taxon>Bacilli</taxon>
        <taxon>Bacillales</taxon>
        <taxon>Paenibacillaceae</taxon>
        <taxon>Paenibacillus</taxon>
    </lineage>
</organism>
<accession>A0ABT2UC45</accession>
<dbReference type="EMBL" id="JAOQIO010000022">
    <property type="protein sequence ID" value="MCU6792199.1"/>
    <property type="molecule type" value="Genomic_DNA"/>
</dbReference>
<sequence length="111" mass="12497">MKALQYEDTISLLACTACTLSIYPLRITILIPPKGEVFVAKYVPGFERNILIMSDTSVFGQKWLFNKDLKPVNKTEAQLATSPTNPKFISEYHQALQAFIEKHRDGPNPAL</sequence>
<proteinExistence type="predicted"/>
<evidence type="ECO:0000313" key="2">
    <source>
        <dbReference type="Proteomes" id="UP001652445"/>
    </source>
</evidence>
<name>A0ABT2UC45_9BACL</name>
<comment type="caution">
    <text evidence="1">The sequence shown here is derived from an EMBL/GenBank/DDBJ whole genome shotgun (WGS) entry which is preliminary data.</text>
</comment>
<dbReference type="Proteomes" id="UP001652445">
    <property type="component" value="Unassembled WGS sequence"/>
</dbReference>
<reference evidence="1 2" key="1">
    <citation type="submission" date="2022-09" db="EMBL/GenBank/DDBJ databases">
        <authorList>
            <person name="Han X.L."/>
            <person name="Wang Q."/>
            <person name="Lu T."/>
        </authorList>
    </citation>
    <scope>NUCLEOTIDE SEQUENCE [LARGE SCALE GENOMIC DNA]</scope>
    <source>
        <strain evidence="1 2">WQ 127069</strain>
    </source>
</reference>
<keyword evidence="2" id="KW-1185">Reference proteome</keyword>